<feature type="chain" id="PRO_5004785668" description="LamG-like jellyroll fold domain-containing protein" evidence="1">
    <location>
        <begin position="24"/>
        <end position="1284"/>
    </location>
</feature>
<dbReference type="Pfam" id="PF13385">
    <property type="entry name" value="Laminin_G_3"/>
    <property type="match status" value="1"/>
</dbReference>
<dbReference type="KEGG" id="ssan:NX02_27565"/>
<protein>
    <recommendedName>
        <fullName evidence="4">LamG-like jellyroll fold domain-containing protein</fullName>
    </recommendedName>
</protein>
<evidence type="ECO:0008006" key="4">
    <source>
        <dbReference type="Google" id="ProtNLM"/>
    </source>
</evidence>
<keyword evidence="3" id="KW-1185">Reference proteome</keyword>
<gene>
    <name evidence="2" type="ORF">NX02_27565</name>
</gene>
<accession>W0AKM0</accession>
<dbReference type="InterPro" id="IPR013320">
    <property type="entry name" value="ConA-like_dom_sf"/>
</dbReference>
<dbReference type="RefSeq" id="WP_025295195.1">
    <property type="nucleotide sequence ID" value="NZ_CP006644.1"/>
</dbReference>
<evidence type="ECO:0000313" key="3">
    <source>
        <dbReference type="Proteomes" id="UP000018851"/>
    </source>
</evidence>
<evidence type="ECO:0000256" key="1">
    <source>
        <dbReference type="SAM" id="SignalP"/>
    </source>
</evidence>
<feature type="signal peptide" evidence="1">
    <location>
        <begin position="1"/>
        <end position="23"/>
    </location>
</feature>
<sequence>MTRFRTASLLSLATALIAGTAHAQRVDGQRADGPREDAGLLFRASVDESLNADVAGGDPVPNFRSNVKVVPNGAIGGAAEWADDGYVAWKAPGNMQAARGTLAFFWRARQPVGEAPFVIFRAGYADHSSWDMAFLRIDWNGKGFDAFVTDANLSRLRVSFALPALPDPAAWHHIAFGWDETSGVRLFVDGQEVAKLDQKADLDAGLDSFGLAGRVLSPHQVQSRYNFMRGSDLDEIRIYGRMLDAPAVAALAAKQEPAVPAAAPAQDAARRAAWAHRHGWDAGAPPLLEDPVTRIRKVEFADAKDMKEWMWKGVDGIAETTWPGVYNRSKLPGRDDYFQLPDWNVYVEGGKTYRLTVPAGERFNRVELRGAAYGTLDWSDGTESQTLATRKAGTVRSVDTFAARTGGTLSFTNTMQEQPIQEIWAYDVGKGVVPEGSFQLDYTIRSAVAPRLEILNGLNAFIAGRYAPEERSTVLAMPTSGVRAAVGAGAAGASGAAERMKGAAPIVHVLIPASFGPAPADQPVARAWDYGWQNIHDGLDGIAIDLPALKVKGDGKGLVPLNIRIKDPIWPGRDMIDVSVSVRAGEARTLWLDLRDRILSHDSLSLTVASAAADFDAASLDGTRIRLVFKPRKDAVKEYVADRFNQVKDNWAFLVEEHTASRRAPLYDRIFGDVSDLLRVDPDNELARGYWADINYRPENFPPVVLPQAPAGVPLWAFRQVEDLKLVGRFVNWWIDNRQVPYGDFGGGLSDDTDLTQQWPGLALMGVDPDRINASLRALSDAVYKNGMITNGLGTIETDELHVYEEGLNSNAERLYLNWGEPLAVERLMENVDGLSRVLLRNPAGHVHFASSWFGGRKIYRDDPWSWQKPYGFTVMHVPTMLAAFNGNPVATNQITGIMDGWMAHGRKDEKGLWSYPNEINWNTDKERAGDGGGATIVLQTAWAAWRLTADTKYLQPIEARVARAGPGSIAELGDNLFDRLAQGDAWRSTLANSKSNDAFALYARWAATGDTAALAKLHGDAIVERQQRMYMNTEGHWWSDRVDSPSDILQRERLGAVALRRNMHWPTHFVSWRFDRPGGAERVAILVPGARPDKLRVIGYNLSAVEQRATMSTWNVIAGTWRVRRYTTPDDGKTLVPAGESHDVTLERSANTEVRFTPGETVVYEFELLRPSTPVEQRPDLGIGTQDIAVKRRRVSLTVHSLGSQPVAGGRAVLRGADGVEVASAPIPALEAPLDLKPRTVAVTFKLPSKVDAETLTAEVLLAEDAPELTRQNNRVPLALRQK</sequence>
<dbReference type="eggNOG" id="COG3401">
    <property type="taxonomic scope" value="Bacteria"/>
</dbReference>
<name>W0AKM0_9SPHN</name>
<dbReference type="HOGENOM" id="CLU_006464_0_0_5"/>
<dbReference type="Gene3D" id="2.60.120.200">
    <property type="match status" value="1"/>
</dbReference>
<keyword evidence="1" id="KW-0732">Signal</keyword>
<reference evidence="2 3" key="1">
    <citation type="submission" date="2013-07" db="EMBL/GenBank/DDBJ databases">
        <title>Completed genome of Sphingomonas sanxanigenens NX02.</title>
        <authorList>
            <person name="Ma T."/>
            <person name="Huang H."/>
            <person name="Wu M."/>
            <person name="Li X."/>
            <person name="Li G."/>
        </authorList>
    </citation>
    <scope>NUCLEOTIDE SEQUENCE [LARGE SCALE GENOMIC DNA]</scope>
    <source>
        <strain evidence="2 3">NX02</strain>
    </source>
</reference>
<evidence type="ECO:0000313" key="2">
    <source>
        <dbReference type="EMBL" id="AHE57097.1"/>
    </source>
</evidence>
<dbReference type="Proteomes" id="UP000018851">
    <property type="component" value="Chromosome"/>
</dbReference>
<dbReference type="SUPFAM" id="SSF49899">
    <property type="entry name" value="Concanavalin A-like lectins/glucanases"/>
    <property type="match status" value="1"/>
</dbReference>
<dbReference type="PATRIC" id="fig|1123269.5.peg.5410"/>
<dbReference type="EMBL" id="CP006644">
    <property type="protein sequence ID" value="AHE57097.1"/>
    <property type="molecule type" value="Genomic_DNA"/>
</dbReference>
<organism evidence="2 3">
    <name type="scientific">Sphingomonas sanxanigenens DSM 19645 = NX02</name>
    <dbReference type="NCBI Taxonomy" id="1123269"/>
    <lineage>
        <taxon>Bacteria</taxon>
        <taxon>Pseudomonadati</taxon>
        <taxon>Pseudomonadota</taxon>
        <taxon>Alphaproteobacteria</taxon>
        <taxon>Sphingomonadales</taxon>
        <taxon>Sphingomonadaceae</taxon>
        <taxon>Sphingomonas</taxon>
    </lineage>
</organism>
<proteinExistence type="predicted"/>